<evidence type="ECO:0000313" key="18">
    <source>
        <dbReference type="EMBL" id="KAH6591117.1"/>
    </source>
</evidence>
<keyword evidence="15" id="KW-0732">Signal</keyword>
<dbReference type="Pfam" id="PF00005">
    <property type="entry name" value="ABC_tran"/>
    <property type="match status" value="2"/>
</dbReference>
<keyword evidence="5" id="KW-0677">Repeat</keyword>
<comment type="similarity">
    <text evidence="3">Belongs to the ABC transporter superfamily. ABCF family. EF3 subfamily.</text>
</comment>
<protein>
    <recommendedName>
        <fullName evidence="13">Elongation factor 3</fullName>
    </recommendedName>
    <alternativeName>
        <fullName evidence="14">Eukaryotic elongation factor 3</fullName>
    </alternativeName>
</protein>
<evidence type="ECO:0000256" key="14">
    <source>
        <dbReference type="ARBA" id="ARBA00050045"/>
    </source>
</evidence>
<dbReference type="Gene3D" id="3.40.50.300">
    <property type="entry name" value="P-loop containing nucleotide triphosphate hydrolases"/>
    <property type="match status" value="2"/>
</dbReference>
<feature type="domain" description="ABC transporter" evidence="17">
    <location>
        <begin position="481"/>
        <end position="694"/>
    </location>
</feature>
<dbReference type="Gene3D" id="1.25.10.10">
    <property type="entry name" value="Leucine-rich Repeat Variant"/>
    <property type="match status" value="1"/>
</dbReference>
<comment type="catalytic activity">
    <reaction evidence="12">
        <text>ATP + H2O = ADP + phosphate + H(+)</text>
        <dbReference type="Rhea" id="RHEA:13065"/>
        <dbReference type="ChEBI" id="CHEBI:15377"/>
        <dbReference type="ChEBI" id="CHEBI:15378"/>
        <dbReference type="ChEBI" id="CHEBI:30616"/>
        <dbReference type="ChEBI" id="CHEBI:43474"/>
        <dbReference type="ChEBI" id="CHEBI:456216"/>
    </reaction>
</comment>
<evidence type="ECO:0000259" key="16">
    <source>
        <dbReference type="PROSITE" id="PS50013"/>
    </source>
</evidence>
<dbReference type="InterPro" id="IPR027417">
    <property type="entry name" value="P-loop_NTPase"/>
</dbReference>
<dbReference type="InterPro" id="IPR016197">
    <property type="entry name" value="Chromo-like_dom_sf"/>
</dbReference>
<dbReference type="Pfam" id="PF24987">
    <property type="entry name" value="HEAT_EF3_N"/>
    <property type="match status" value="1"/>
</dbReference>
<evidence type="ECO:0000256" key="11">
    <source>
        <dbReference type="ARBA" id="ARBA00022917"/>
    </source>
</evidence>
<dbReference type="InterPro" id="IPR015688">
    <property type="entry name" value="eEF3_ABC2_chromodomain-like"/>
</dbReference>
<dbReference type="PROSITE" id="PS50893">
    <property type="entry name" value="ABC_TRANSPORTER_2"/>
    <property type="match status" value="2"/>
</dbReference>
<dbReference type="InterPro" id="IPR023780">
    <property type="entry name" value="Chromo_domain"/>
</dbReference>
<evidence type="ECO:0000256" key="2">
    <source>
        <dbReference type="ARBA" id="ARBA00004815"/>
    </source>
</evidence>
<keyword evidence="4" id="KW-0963">Cytoplasm</keyword>
<name>A0ABQ8F3Z5_9FUNG</name>
<evidence type="ECO:0000256" key="10">
    <source>
        <dbReference type="ARBA" id="ARBA00022884"/>
    </source>
</evidence>
<keyword evidence="10" id="KW-0694">RNA-binding</keyword>
<keyword evidence="11" id="KW-0648">Protein biosynthesis</keyword>
<evidence type="ECO:0000256" key="13">
    <source>
        <dbReference type="ARBA" id="ARBA00050030"/>
    </source>
</evidence>
<organism evidence="18 19">
    <name type="scientific">Batrachochytrium salamandrivorans</name>
    <dbReference type="NCBI Taxonomy" id="1357716"/>
    <lineage>
        <taxon>Eukaryota</taxon>
        <taxon>Fungi</taxon>
        <taxon>Fungi incertae sedis</taxon>
        <taxon>Chytridiomycota</taxon>
        <taxon>Chytridiomycota incertae sedis</taxon>
        <taxon>Chytridiomycetes</taxon>
        <taxon>Rhizophydiales</taxon>
        <taxon>Rhizophydiales incertae sedis</taxon>
        <taxon>Batrachochytrium</taxon>
    </lineage>
</organism>
<dbReference type="InterPro" id="IPR017871">
    <property type="entry name" value="ABC_transporter-like_CS"/>
</dbReference>
<evidence type="ECO:0000256" key="12">
    <source>
        <dbReference type="ARBA" id="ARBA00049360"/>
    </source>
</evidence>
<comment type="pathway">
    <text evidence="2">Protein biosynthesis; polypeptide chain elongation.</text>
</comment>
<evidence type="ECO:0000256" key="9">
    <source>
        <dbReference type="ARBA" id="ARBA00022840"/>
    </source>
</evidence>
<comment type="subcellular location">
    <subcellularLocation>
        <location evidence="1">Cytoplasm</location>
    </subcellularLocation>
</comment>
<dbReference type="InterPro" id="IPR003439">
    <property type="entry name" value="ABC_transporter-like_ATP-bd"/>
</dbReference>
<evidence type="ECO:0000256" key="1">
    <source>
        <dbReference type="ARBA" id="ARBA00004496"/>
    </source>
</evidence>
<feature type="domain" description="Chromo" evidence="16">
    <location>
        <begin position="848"/>
        <end position="909"/>
    </location>
</feature>
<evidence type="ECO:0000256" key="5">
    <source>
        <dbReference type="ARBA" id="ARBA00022737"/>
    </source>
</evidence>
<dbReference type="InterPro" id="IPR016024">
    <property type="entry name" value="ARM-type_fold"/>
</dbReference>
<proteinExistence type="inferred from homology"/>
<dbReference type="InterPro" id="IPR011989">
    <property type="entry name" value="ARM-like"/>
</dbReference>
<dbReference type="PANTHER" id="PTHR19211">
    <property type="entry name" value="ATP-BINDING TRANSPORT PROTEIN-RELATED"/>
    <property type="match status" value="1"/>
</dbReference>
<gene>
    <name evidence="18" type="ORF">BASA50_009119</name>
</gene>
<keyword evidence="9" id="KW-0067">ATP-binding</keyword>
<dbReference type="InterPro" id="IPR000953">
    <property type="entry name" value="Chromo/chromo_shadow_dom"/>
</dbReference>
<keyword evidence="8" id="KW-0378">Hydrolase</keyword>
<reference evidence="18 19" key="1">
    <citation type="submission" date="2021-02" db="EMBL/GenBank/DDBJ databases">
        <title>Variation within the Batrachochytrium salamandrivorans European outbreak.</title>
        <authorList>
            <person name="Kelly M."/>
            <person name="Pasmans F."/>
            <person name="Shea T.P."/>
            <person name="Munoz J.F."/>
            <person name="Carranza S."/>
            <person name="Cuomo C.A."/>
            <person name="Martel A."/>
        </authorList>
    </citation>
    <scope>NUCLEOTIDE SEQUENCE [LARGE SCALE GENOMIC DNA]</scope>
    <source>
        <strain evidence="18 19">AMFP18/2</strain>
    </source>
</reference>
<dbReference type="CDD" id="cd03221">
    <property type="entry name" value="ABCF_EF-3"/>
    <property type="match status" value="1"/>
</dbReference>
<dbReference type="CDD" id="cd18626">
    <property type="entry name" value="CD_eEF3"/>
    <property type="match status" value="1"/>
</dbReference>
<dbReference type="PANTHER" id="PTHR19211:SF5">
    <property type="entry name" value="ELONGATION FACTOR 3A-RELATED"/>
    <property type="match status" value="1"/>
</dbReference>
<dbReference type="SMART" id="SM01349">
    <property type="entry name" value="TOG"/>
    <property type="match status" value="1"/>
</dbReference>
<dbReference type="Proteomes" id="UP001648503">
    <property type="component" value="Unassembled WGS sequence"/>
</dbReference>
<dbReference type="Gene3D" id="1.20.1390.20">
    <property type="match status" value="1"/>
</dbReference>
<dbReference type="PROSITE" id="PS50013">
    <property type="entry name" value="CHROMO_2"/>
    <property type="match status" value="1"/>
</dbReference>
<dbReference type="Pfam" id="PF00385">
    <property type="entry name" value="Chromo"/>
    <property type="match status" value="1"/>
</dbReference>
<dbReference type="SUPFAM" id="SSF52540">
    <property type="entry name" value="P-loop containing nucleoside triphosphate hydrolases"/>
    <property type="match status" value="2"/>
</dbReference>
<evidence type="ECO:0000256" key="8">
    <source>
        <dbReference type="ARBA" id="ARBA00022801"/>
    </source>
</evidence>
<evidence type="ECO:0000256" key="6">
    <source>
        <dbReference type="ARBA" id="ARBA00022741"/>
    </source>
</evidence>
<evidence type="ECO:0000256" key="4">
    <source>
        <dbReference type="ARBA" id="ARBA00022490"/>
    </source>
</evidence>
<dbReference type="SMART" id="SM00298">
    <property type="entry name" value="CHROMO"/>
    <property type="match status" value="1"/>
</dbReference>
<dbReference type="InterPro" id="IPR047036">
    <property type="entry name" value="EF3_4HB_sf"/>
</dbReference>
<dbReference type="SUPFAM" id="SSF48371">
    <property type="entry name" value="ARM repeat"/>
    <property type="match status" value="1"/>
</dbReference>
<keyword evidence="19" id="KW-1185">Reference proteome</keyword>
<dbReference type="InterPro" id="IPR003593">
    <property type="entry name" value="AAA+_ATPase"/>
</dbReference>
<feature type="domain" description="ABC transporter" evidence="17">
    <location>
        <begin position="720"/>
        <end position="1035"/>
    </location>
</feature>
<dbReference type="SUPFAM" id="SSF54160">
    <property type="entry name" value="Chromo domain-like"/>
    <property type="match status" value="1"/>
</dbReference>
<dbReference type="Pfam" id="PF24984">
    <property type="entry name" value="HEAT_EF3_GNC1"/>
    <property type="match status" value="1"/>
</dbReference>
<sequence>MRLWVVVEVVLLQHELASRRPICEPPSSYFIYSHIHTFTAVAQPIIHMTKAQIADLIKQVTSDAASVDERRSAASDLAGLVKTVGISAGLIDAGVLASLKAATEHKKSVNAREGALFAYKELAEKLGHPAEPYLIPELTAILNGFGDKVASVRDAADAASNALMALPGRFAVKLLVPVLLANLSNEKKWQTKIAALKFLGTLTKTSSSQVSRCLPEMIPVVSDTMWETKPEVKVAAHECMTQICGVLENIDVIPFLPALISCIARPEEVPECVYKLAATTFVQQVEAPTLSIMVPLLVRGLAERKPAILRQTSVIIDNMCKLVENPADAHQFLPLLVPGLDRIIEIAADPELRTVATNARATLIRVGGGADVHTEDPEAVAKRLAGEHAETIALVKKAVAGVSKDKVDENTIDYVASLLYVMYDTHVLDLPDWIHTIVPFIGPVIGEAKAKEIAKPLLAHFVEMDKLRQKESPEEVIDEGEELCNCEFSLAYGGMILLNSTKFRLTRGKIYGLCGPNGVGKSTLMRAIANGQLDGFPPADELKTVFVEHNLQASDADLSVLEFCLMDNKFDSGDVTKTLQSVGFDDDRLAQAVGSLSGGWKMKLELARAMLENADILLLDEPTNHLDVKNVKWLEDYLNNIPNVTSLVVSHDSGFLDRVCTHIIHYENRKLKTYKGNLSKFVEQRPEARSYYELSATQFSFKFPEPGFLEGIKSKDKAILKMQRIQFTYPGATKQSLFDVSLQCSLNSRVACIGPNGAGKSTMIKVLTGEVIPDGGEVWKHPNLRVAYVAQHAFHHIEQHLDKSPNEYIRWRFQYGEDRELLAKASRQMTDEDRKQMDKVVVIENEKYQIEALMGRRKAKRSYEYELKFINKPHDDNQWVSREKLEDWGFEKIIQAFDDKESAKEGAYSRPLTAANVEKHLKDVGLDPEFSSHSRMRGLSGGQKVKVVLGACMWNQPHMLVLDEPTNYLDRDSLGALAGAITDFGGGVIIISHNSEFTDALCPEKWNVNDGRLAVSGAKKDMVIEKIELKEQETVTDAFGNVTKVKSKRKLTRKELKLKEKKIAQKIKDGEPLNSSDEDF</sequence>
<dbReference type="EMBL" id="JAFCIX010000418">
    <property type="protein sequence ID" value="KAH6591117.1"/>
    <property type="molecule type" value="Genomic_DNA"/>
</dbReference>
<dbReference type="PROSITE" id="PS00211">
    <property type="entry name" value="ABC_TRANSPORTER_1"/>
    <property type="match status" value="2"/>
</dbReference>
<dbReference type="Gene3D" id="2.40.50.990">
    <property type="match status" value="1"/>
</dbReference>
<evidence type="ECO:0000313" key="19">
    <source>
        <dbReference type="Proteomes" id="UP001648503"/>
    </source>
</evidence>
<accession>A0ABQ8F3Z5</accession>
<dbReference type="InterPro" id="IPR050611">
    <property type="entry name" value="ABCF"/>
</dbReference>
<keyword evidence="6" id="KW-0547">Nucleotide-binding</keyword>
<dbReference type="SMART" id="SM00382">
    <property type="entry name" value="AAA"/>
    <property type="match status" value="2"/>
</dbReference>
<keyword evidence="7" id="KW-0251">Elongation factor</keyword>
<dbReference type="InterPro" id="IPR047038">
    <property type="entry name" value="eEF3_chromodomain-like_sf"/>
</dbReference>
<dbReference type="InterPro" id="IPR034085">
    <property type="entry name" value="TOG"/>
</dbReference>
<comment type="caution">
    <text evidence="18">The sequence shown here is derived from an EMBL/GenBank/DDBJ whole genome shotgun (WGS) entry which is preliminary data.</text>
</comment>
<feature type="chain" id="PRO_5046538116" description="Elongation factor 3" evidence="15">
    <location>
        <begin position="20"/>
        <end position="1080"/>
    </location>
</feature>
<feature type="signal peptide" evidence="15">
    <location>
        <begin position="1"/>
        <end position="19"/>
    </location>
</feature>
<evidence type="ECO:0000256" key="15">
    <source>
        <dbReference type="SAM" id="SignalP"/>
    </source>
</evidence>
<evidence type="ECO:0000259" key="17">
    <source>
        <dbReference type="PROSITE" id="PS50893"/>
    </source>
</evidence>
<evidence type="ECO:0000256" key="7">
    <source>
        <dbReference type="ARBA" id="ARBA00022768"/>
    </source>
</evidence>
<evidence type="ECO:0000256" key="3">
    <source>
        <dbReference type="ARBA" id="ARBA00011054"/>
    </source>
</evidence>